<dbReference type="VEuPathDB" id="VectorBase:ASIC020762"/>
<dbReference type="OMA" id="LMANDEC"/>
<keyword evidence="3" id="KW-0399">Innate immunity</keyword>
<name>A0A084WQM1_ANOSI</name>
<evidence type="ECO:0000256" key="9">
    <source>
        <dbReference type="ARBA" id="ARBA00023145"/>
    </source>
</evidence>
<keyword evidence="9" id="KW-0865">Zymogen</keyword>
<dbReference type="InterPro" id="IPR018114">
    <property type="entry name" value="TRYPSIN_HIS"/>
</dbReference>
<dbReference type="PANTHER" id="PTHR24256">
    <property type="entry name" value="TRYPTASE-RELATED"/>
    <property type="match status" value="1"/>
</dbReference>
<dbReference type="AlphaFoldDB" id="A0A084WQM1"/>
<evidence type="ECO:0000313" key="17">
    <source>
        <dbReference type="Proteomes" id="UP000030765"/>
    </source>
</evidence>
<keyword evidence="5 13" id="KW-0732">Signal</keyword>
<dbReference type="OrthoDB" id="547031at2759"/>
<dbReference type="InterPro" id="IPR043504">
    <property type="entry name" value="Peptidase_S1_PA_chymotrypsin"/>
</dbReference>
<feature type="chain" id="PRO_5001785253" evidence="13">
    <location>
        <begin position="17"/>
        <end position="362"/>
    </location>
</feature>
<comment type="similarity">
    <text evidence="12">Belongs to the peptidase S1 family. CLIP subfamily.</text>
</comment>
<evidence type="ECO:0000256" key="6">
    <source>
        <dbReference type="ARBA" id="ARBA00022801"/>
    </source>
</evidence>
<evidence type="ECO:0000256" key="7">
    <source>
        <dbReference type="ARBA" id="ARBA00022825"/>
    </source>
</evidence>
<organism evidence="15">
    <name type="scientific">Anopheles sinensis</name>
    <name type="common">Mosquito</name>
    <dbReference type="NCBI Taxonomy" id="74873"/>
    <lineage>
        <taxon>Eukaryota</taxon>
        <taxon>Metazoa</taxon>
        <taxon>Ecdysozoa</taxon>
        <taxon>Arthropoda</taxon>
        <taxon>Hexapoda</taxon>
        <taxon>Insecta</taxon>
        <taxon>Pterygota</taxon>
        <taxon>Neoptera</taxon>
        <taxon>Endopterygota</taxon>
        <taxon>Diptera</taxon>
        <taxon>Nematocera</taxon>
        <taxon>Culicoidea</taxon>
        <taxon>Culicidae</taxon>
        <taxon>Anophelinae</taxon>
        <taxon>Anopheles</taxon>
    </lineage>
</organism>
<dbReference type="PRINTS" id="PR00722">
    <property type="entry name" value="CHYMOTRYPSIN"/>
</dbReference>
<dbReference type="GO" id="GO:0045087">
    <property type="term" value="P:innate immune response"/>
    <property type="evidence" value="ECO:0007669"/>
    <property type="project" value="UniProtKB-KW"/>
</dbReference>
<dbReference type="InterPro" id="IPR009003">
    <property type="entry name" value="Peptidase_S1_PA"/>
</dbReference>
<sequence>MHPTTLVFSLSTIVFSQIVLTNQQLMPKACSSAEPCTDISQCDLFAPYNTKPAKWSQGLKDAFMARYCKREASPSGGNLFKVCCPKSSITPPVRELRRRIDLLDLEGCGPYSEDRIAHGNKTKLFQYPWMALLRSNGAWICGGTLINDRYVLTAAHCVKDTTIDTVRLGEYDLSKSRDCDTREDVCAPPPQDIRIERTIIHEQYSARRKVNDIALLRLARDATKNENVIPICLPVTPELQQTALKFFFVAGWGTTESKTSSDVLLFTKLVPVTNDECQTEIVKEDRFVKIVDTQVCARGEQSLSDNCSGDSGGPLKTLSTSARFVQYGVVSFGLRTCGVRSSVGVYTRIESYIDWILDKLED</sequence>
<dbReference type="PROSITE" id="PS50240">
    <property type="entry name" value="TRYPSIN_DOM"/>
    <property type="match status" value="1"/>
</dbReference>
<evidence type="ECO:0000259" key="14">
    <source>
        <dbReference type="PROSITE" id="PS50240"/>
    </source>
</evidence>
<dbReference type="SUPFAM" id="SSF50494">
    <property type="entry name" value="Trypsin-like serine proteases"/>
    <property type="match status" value="1"/>
</dbReference>
<dbReference type="Proteomes" id="UP000030765">
    <property type="component" value="Unassembled WGS sequence"/>
</dbReference>
<keyword evidence="6" id="KW-0378">Hydrolase</keyword>
<feature type="signal peptide" evidence="13">
    <location>
        <begin position="1"/>
        <end position="16"/>
    </location>
</feature>
<gene>
    <name evidence="15" type="ORF">ZHAS_00020762</name>
</gene>
<protein>
    <submittedName>
        <fullName evidence="15">AGAP009214-PA-like protein</fullName>
    </submittedName>
</protein>
<dbReference type="VEuPathDB" id="VectorBase:ASIS022277"/>
<comment type="subcellular location">
    <subcellularLocation>
        <location evidence="1">Secreted</location>
    </subcellularLocation>
</comment>
<evidence type="ECO:0000256" key="3">
    <source>
        <dbReference type="ARBA" id="ARBA00022588"/>
    </source>
</evidence>
<evidence type="ECO:0000256" key="4">
    <source>
        <dbReference type="ARBA" id="ARBA00022670"/>
    </source>
</evidence>
<feature type="domain" description="Peptidase S1" evidence="14">
    <location>
        <begin position="116"/>
        <end position="361"/>
    </location>
</feature>
<accession>A0A084WQM1</accession>
<reference evidence="16" key="2">
    <citation type="submission" date="2020-05" db="UniProtKB">
        <authorList>
            <consortium name="EnsemblMetazoa"/>
        </authorList>
    </citation>
    <scope>IDENTIFICATION</scope>
</reference>
<evidence type="ECO:0000256" key="2">
    <source>
        <dbReference type="ARBA" id="ARBA00022525"/>
    </source>
</evidence>
<keyword evidence="8" id="KW-0391">Immunity</keyword>
<evidence type="ECO:0000313" key="15">
    <source>
        <dbReference type="EMBL" id="KFB52515.1"/>
    </source>
</evidence>
<dbReference type="EMBL" id="KE525396">
    <property type="protein sequence ID" value="KFB52515.1"/>
    <property type="molecule type" value="Genomic_DNA"/>
</dbReference>
<dbReference type="FunFam" id="2.40.10.10:FF:000146">
    <property type="entry name" value="Serine protease 53"/>
    <property type="match status" value="1"/>
</dbReference>
<dbReference type="PROSITE" id="PS00134">
    <property type="entry name" value="TRYPSIN_HIS"/>
    <property type="match status" value="1"/>
</dbReference>
<dbReference type="SMART" id="SM00020">
    <property type="entry name" value="Tryp_SPc"/>
    <property type="match status" value="1"/>
</dbReference>
<keyword evidence="17" id="KW-1185">Reference proteome</keyword>
<dbReference type="EMBL" id="ATLV01025639">
    <property type="status" value="NOT_ANNOTATED_CDS"/>
    <property type="molecule type" value="Genomic_DNA"/>
</dbReference>
<keyword evidence="11" id="KW-0325">Glycoprotein</keyword>
<evidence type="ECO:0000256" key="11">
    <source>
        <dbReference type="ARBA" id="ARBA00023180"/>
    </source>
</evidence>
<dbReference type="GO" id="GO:0005576">
    <property type="term" value="C:extracellular region"/>
    <property type="evidence" value="ECO:0007669"/>
    <property type="project" value="UniProtKB-SubCell"/>
</dbReference>
<dbReference type="GO" id="GO:0004252">
    <property type="term" value="F:serine-type endopeptidase activity"/>
    <property type="evidence" value="ECO:0007669"/>
    <property type="project" value="InterPro"/>
</dbReference>
<dbReference type="InterPro" id="IPR001254">
    <property type="entry name" value="Trypsin_dom"/>
</dbReference>
<evidence type="ECO:0000256" key="5">
    <source>
        <dbReference type="ARBA" id="ARBA00022729"/>
    </source>
</evidence>
<keyword evidence="10" id="KW-1015">Disulfide bond</keyword>
<reference evidence="15 17" key="1">
    <citation type="journal article" date="2014" name="BMC Genomics">
        <title>Genome sequence of Anopheles sinensis provides insight into genetics basis of mosquito competence for malaria parasites.</title>
        <authorList>
            <person name="Zhou D."/>
            <person name="Zhang D."/>
            <person name="Ding G."/>
            <person name="Shi L."/>
            <person name="Hou Q."/>
            <person name="Ye Y."/>
            <person name="Xu Y."/>
            <person name="Zhou H."/>
            <person name="Xiong C."/>
            <person name="Li S."/>
            <person name="Yu J."/>
            <person name="Hong S."/>
            <person name="Yu X."/>
            <person name="Zou P."/>
            <person name="Chen C."/>
            <person name="Chang X."/>
            <person name="Wang W."/>
            <person name="Lv Y."/>
            <person name="Sun Y."/>
            <person name="Ma L."/>
            <person name="Shen B."/>
            <person name="Zhu C."/>
        </authorList>
    </citation>
    <scope>NUCLEOTIDE SEQUENCE [LARGE SCALE GENOMIC DNA]</scope>
</reference>
<evidence type="ECO:0000256" key="12">
    <source>
        <dbReference type="ARBA" id="ARBA00024195"/>
    </source>
</evidence>
<keyword evidence="7" id="KW-0720">Serine protease</keyword>
<dbReference type="InterPro" id="IPR001314">
    <property type="entry name" value="Peptidase_S1A"/>
</dbReference>
<proteinExistence type="inferred from homology"/>
<evidence type="ECO:0000256" key="8">
    <source>
        <dbReference type="ARBA" id="ARBA00022859"/>
    </source>
</evidence>
<evidence type="ECO:0000256" key="13">
    <source>
        <dbReference type="SAM" id="SignalP"/>
    </source>
</evidence>
<evidence type="ECO:0000256" key="1">
    <source>
        <dbReference type="ARBA" id="ARBA00004613"/>
    </source>
</evidence>
<dbReference type="Gene3D" id="2.40.10.10">
    <property type="entry name" value="Trypsin-like serine proteases"/>
    <property type="match status" value="2"/>
</dbReference>
<evidence type="ECO:0000256" key="10">
    <source>
        <dbReference type="ARBA" id="ARBA00023157"/>
    </source>
</evidence>
<dbReference type="InterPro" id="IPR051487">
    <property type="entry name" value="Ser/Thr_Proteases_Immune/Dev"/>
</dbReference>
<dbReference type="CDD" id="cd00190">
    <property type="entry name" value="Tryp_SPc"/>
    <property type="match status" value="1"/>
</dbReference>
<evidence type="ECO:0000313" key="16">
    <source>
        <dbReference type="EnsemblMetazoa" id="ASIC020762-PA"/>
    </source>
</evidence>
<dbReference type="Pfam" id="PF00089">
    <property type="entry name" value="Trypsin"/>
    <property type="match status" value="1"/>
</dbReference>
<keyword evidence="2" id="KW-0964">Secreted</keyword>
<dbReference type="STRING" id="74873.A0A084WQM1"/>
<dbReference type="GO" id="GO:0006508">
    <property type="term" value="P:proteolysis"/>
    <property type="evidence" value="ECO:0007669"/>
    <property type="project" value="UniProtKB-KW"/>
</dbReference>
<keyword evidence="4" id="KW-0645">Protease</keyword>
<dbReference type="EnsemblMetazoa" id="ASIC020762-RA">
    <property type="protein sequence ID" value="ASIC020762-PA"/>
    <property type="gene ID" value="ASIC020762"/>
</dbReference>